<dbReference type="Proteomes" id="UP001202831">
    <property type="component" value="Unassembled WGS sequence"/>
</dbReference>
<dbReference type="InterPro" id="IPR009659">
    <property type="entry name" value="DUF1249"/>
</dbReference>
<sequence length="144" mass="16490">MSRIIETPRYQPNVSSFLSLCGRNYAHIVNLLPEEGGQGDKWRVEGGFGILDLALLENTPYTQLLEISRPSEVCNIIPAPRILVRVYHDAKLAEVLSGQQISNFKAVYDYPNMRMYQRDEKYQVNVFLEELLKIGRQATRVCLS</sequence>
<dbReference type="RefSeq" id="WP_249249097.1">
    <property type="nucleotide sequence ID" value="NZ_JAKIKT010000004.1"/>
</dbReference>
<evidence type="ECO:0000313" key="1">
    <source>
        <dbReference type="EMBL" id="MCL2914397.1"/>
    </source>
</evidence>
<keyword evidence="2" id="KW-1185">Reference proteome</keyword>
<dbReference type="PANTHER" id="PTHR38774">
    <property type="entry name" value="CYTOPLASMIC PROTEIN-RELATED"/>
    <property type="match status" value="1"/>
</dbReference>
<accession>A0ABT0N7G8</accession>
<protein>
    <submittedName>
        <fullName evidence="1">DUF1249 domain-containing protein</fullName>
    </submittedName>
</protein>
<dbReference type="PANTHER" id="PTHR38774:SF1">
    <property type="entry name" value="CYTOPLASMIC PROTEIN"/>
    <property type="match status" value="1"/>
</dbReference>
<name>A0ABT0N7G8_9GAMM</name>
<dbReference type="EMBL" id="JAKIKT010000004">
    <property type="protein sequence ID" value="MCL2914397.1"/>
    <property type="molecule type" value="Genomic_DNA"/>
</dbReference>
<comment type="caution">
    <text evidence="1">The sequence shown here is derived from an EMBL/GenBank/DDBJ whole genome shotgun (WGS) entry which is preliminary data.</text>
</comment>
<proteinExistence type="predicted"/>
<gene>
    <name evidence="1" type="ORF">L2725_11545</name>
</gene>
<dbReference type="Pfam" id="PF06853">
    <property type="entry name" value="DUF1249"/>
    <property type="match status" value="1"/>
</dbReference>
<organism evidence="1 2">
    <name type="scientific">Shewanella corallii</name>
    <dbReference type="NCBI Taxonomy" id="560080"/>
    <lineage>
        <taxon>Bacteria</taxon>
        <taxon>Pseudomonadati</taxon>
        <taxon>Pseudomonadota</taxon>
        <taxon>Gammaproteobacteria</taxon>
        <taxon>Alteromonadales</taxon>
        <taxon>Shewanellaceae</taxon>
        <taxon>Shewanella</taxon>
    </lineage>
</organism>
<evidence type="ECO:0000313" key="2">
    <source>
        <dbReference type="Proteomes" id="UP001202831"/>
    </source>
</evidence>
<reference evidence="1 2" key="1">
    <citation type="submission" date="2022-01" db="EMBL/GenBank/DDBJ databases">
        <title>Whole genome-based taxonomy of the Shewanellaceae.</title>
        <authorList>
            <person name="Martin-Rodriguez A.J."/>
        </authorList>
    </citation>
    <scope>NUCLEOTIDE SEQUENCE [LARGE SCALE GENOMIC DNA]</scope>
    <source>
        <strain evidence="1 2">DSM 21332</strain>
    </source>
</reference>